<geneLocation type="plasmid" evidence="1">
    <name>pRJF866</name>
</geneLocation>
<accession>W8E6R6</accession>
<protein>
    <submittedName>
        <fullName evidence="1">Uncharacterized protein</fullName>
    </submittedName>
</protein>
<dbReference type="EMBL" id="KF732966">
    <property type="protein sequence ID" value="AHJ80624.1"/>
    <property type="molecule type" value="Genomic_DNA"/>
</dbReference>
<dbReference type="AlphaFoldDB" id="W8E6R6"/>
<name>W8E6R6_KLEPN</name>
<reference evidence="1" key="1">
    <citation type="submission" date="2014-02" db="EMBL/GenBank/DDBJ databases">
        <title>Prevalence and molecular characterization of NDM-1-producing Enterobacteriaceae in Shanghai, China.</title>
        <authorList>
            <person name="Wang X."/>
            <person name="Qu H."/>
            <person name="Sun J."/>
        </authorList>
    </citation>
    <scope>NUCLEOTIDE SEQUENCE</scope>
    <source>
        <strain evidence="1">RJF866</strain>
        <plasmid evidence="1">pRJF866</plasmid>
    </source>
</reference>
<evidence type="ECO:0000313" key="1">
    <source>
        <dbReference type="EMBL" id="AHJ80624.1"/>
    </source>
</evidence>
<organism evidence="1">
    <name type="scientific">Klebsiella pneumoniae</name>
    <dbReference type="NCBI Taxonomy" id="573"/>
    <lineage>
        <taxon>Bacteria</taxon>
        <taxon>Pseudomonadati</taxon>
        <taxon>Pseudomonadota</taxon>
        <taxon>Gammaproteobacteria</taxon>
        <taxon>Enterobacterales</taxon>
        <taxon>Enterobacteriaceae</taxon>
        <taxon>Klebsiella/Raoultella group</taxon>
        <taxon>Klebsiella</taxon>
        <taxon>Klebsiella pneumoniae complex</taxon>
    </lineage>
</organism>
<sequence length="28" mass="2980">MWLTSGDCDRNAHPLTIPGQGVKILTGV</sequence>
<keyword evidence="1" id="KW-0614">Plasmid</keyword>
<proteinExistence type="predicted"/>